<reference evidence="2" key="1">
    <citation type="journal article" date="2012" name="BMC Biol.">
        <title>Comprehensive microarray-based analysis for stage-specific larval camouflage pattern-associated genes in the swallowtail butterfly, Papilio xuthus.</title>
        <authorList>
            <person name="Futahashi R."/>
            <person name="Shirataki H."/>
            <person name="Narita T."/>
            <person name="Mita K."/>
            <person name="Fujiwara H."/>
        </authorList>
    </citation>
    <scope>NUCLEOTIDE SEQUENCE</scope>
    <source>
        <tissue evidence="2">Epidermis</tissue>
    </source>
</reference>
<accession>I4DLM5</accession>
<name>I4DLM5_PAPXU</name>
<dbReference type="EMBL" id="AK402193">
    <property type="protein sequence ID" value="BAM18815.1"/>
    <property type="molecule type" value="mRNA"/>
</dbReference>
<evidence type="ECO:0000313" key="2">
    <source>
        <dbReference type="EMBL" id="BAM18815.1"/>
    </source>
</evidence>
<protein>
    <submittedName>
        <fullName evidence="2">Uncharacterized protein</fullName>
    </submittedName>
</protein>
<keyword evidence="1" id="KW-1133">Transmembrane helix</keyword>
<proteinExistence type="evidence at transcript level"/>
<feature type="transmembrane region" description="Helical" evidence="1">
    <location>
        <begin position="20"/>
        <end position="45"/>
    </location>
</feature>
<sequence>MEFIPLTYAFSVVVELTGPVMHHMLLLAFTIVKMLLPLRIVLMVVKKPIDIKYTKPY</sequence>
<organism evidence="2">
    <name type="scientific">Papilio xuthus</name>
    <name type="common">Asian swallowtail butterfly</name>
    <dbReference type="NCBI Taxonomy" id="66420"/>
    <lineage>
        <taxon>Eukaryota</taxon>
        <taxon>Metazoa</taxon>
        <taxon>Ecdysozoa</taxon>
        <taxon>Arthropoda</taxon>
        <taxon>Hexapoda</taxon>
        <taxon>Insecta</taxon>
        <taxon>Pterygota</taxon>
        <taxon>Neoptera</taxon>
        <taxon>Endopterygota</taxon>
        <taxon>Lepidoptera</taxon>
        <taxon>Glossata</taxon>
        <taxon>Ditrysia</taxon>
        <taxon>Papilionoidea</taxon>
        <taxon>Papilionidae</taxon>
        <taxon>Papilioninae</taxon>
        <taxon>Papilio</taxon>
    </lineage>
</organism>
<keyword evidence="1" id="KW-0812">Transmembrane</keyword>
<dbReference type="AlphaFoldDB" id="I4DLM5"/>
<keyword evidence="1" id="KW-0472">Membrane</keyword>
<evidence type="ECO:0000256" key="1">
    <source>
        <dbReference type="SAM" id="Phobius"/>
    </source>
</evidence>